<dbReference type="EMBL" id="UIHC01000010">
    <property type="protein sequence ID" value="SUZ31688.1"/>
    <property type="molecule type" value="Genomic_DNA"/>
</dbReference>
<reference evidence="3" key="1">
    <citation type="submission" date="2018-08" db="EMBL/GenBank/DDBJ databases">
        <authorList>
            <person name="Rodrigo-Torres L."/>
            <person name="Arahal R. D."/>
            <person name="Lucena T."/>
        </authorList>
    </citation>
    <scope>NUCLEOTIDE SEQUENCE [LARGE SCALE GENOMIC DNA]</scope>
    <source>
        <strain evidence="3">CECT 7235</strain>
    </source>
</reference>
<dbReference type="Pfam" id="PF11376">
    <property type="entry name" value="DUF3179"/>
    <property type="match status" value="1"/>
</dbReference>
<evidence type="ECO:0008006" key="4">
    <source>
        <dbReference type="Google" id="ProtNLM"/>
    </source>
</evidence>
<name>A0A3B0MDC1_9RHOB</name>
<protein>
    <recommendedName>
        <fullName evidence="4">DUF3179 domain-containing protein</fullName>
    </recommendedName>
</protein>
<dbReference type="AlphaFoldDB" id="A0A3B0MDC1"/>
<sequence>MPTMRRLIPTLAVCLALGGAASADPDRWQYAWPDTDFAQSTVDFDEILSGGPPKDGIPAIDAPQFLPAQQEERLSPREPVLTYVPDGAPARAYPVRYLMWHEIVNDVVAGKPIAVTFCPLCNTGMVFDARVDGEALTFGVSGKLRHSDMIMYDRQTESWWQQATAEAIVGEMTGTDLVQLPAWMESWDSFRAEHPDGLVMDQPSSPRSYGANPYASYDTSERPFLYRGENPPHGIHPLARVVRVGDRAWPLERLRDAGELREGGVVLTWRAGQASALDTREIGAGREVGNVRVHDTQGRALVHDIPFAFAFHAFQPDGEWMLGP</sequence>
<gene>
    <name evidence="2" type="ORF">ROE7235_01438</name>
</gene>
<feature type="chain" id="PRO_5017189467" description="DUF3179 domain-containing protein" evidence="1">
    <location>
        <begin position="24"/>
        <end position="324"/>
    </location>
</feature>
<keyword evidence="1" id="KW-0732">Signal</keyword>
<keyword evidence="3" id="KW-1185">Reference proteome</keyword>
<dbReference type="Proteomes" id="UP000272908">
    <property type="component" value="Unassembled WGS sequence"/>
</dbReference>
<feature type="signal peptide" evidence="1">
    <location>
        <begin position="1"/>
        <end position="23"/>
    </location>
</feature>
<evidence type="ECO:0000313" key="3">
    <source>
        <dbReference type="Proteomes" id="UP000272908"/>
    </source>
</evidence>
<evidence type="ECO:0000313" key="2">
    <source>
        <dbReference type="EMBL" id="SUZ31688.1"/>
    </source>
</evidence>
<evidence type="ECO:0000256" key="1">
    <source>
        <dbReference type="SAM" id="SignalP"/>
    </source>
</evidence>
<proteinExistence type="predicted"/>
<organism evidence="2 3">
    <name type="scientific">Roseinatronobacter ekhonensis</name>
    <dbReference type="NCBI Taxonomy" id="254356"/>
    <lineage>
        <taxon>Bacteria</taxon>
        <taxon>Pseudomonadati</taxon>
        <taxon>Pseudomonadota</taxon>
        <taxon>Alphaproteobacteria</taxon>
        <taxon>Rhodobacterales</taxon>
        <taxon>Paracoccaceae</taxon>
        <taxon>Roseinatronobacter</taxon>
    </lineage>
</organism>
<accession>A0A3B0MDC1</accession>
<dbReference type="InterPro" id="IPR021516">
    <property type="entry name" value="DUF3179"/>
</dbReference>